<comment type="caution">
    <text evidence="2">The sequence shown here is derived from an EMBL/GenBank/DDBJ whole genome shotgun (WGS) entry which is preliminary data.</text>
</comment>
<reference evidence="2" key="1">
    <citation type="journal article" date="2023" name="G3 (Bethesda)">
        <title>A reference genome for the long-term kleptoplast-retaining sea slug Elysia crispata morphotype clarki.</title>
        <authorList>
            <person name="Eastman K.E."/>
            <person name="Pendleton A.L."/>
            <person name="Shaikh M.A."/>
            <person name="Suttiyut T."/>
            <person name="Ogas R."/>
            <person name="Tomko P."/>
            <person name="Gavelis G."/>
            <person name="Widhalm J.R."/>
            <person name="Wisecaver J.H."/>
        </authorList>
    </citation>
    <scope>NUCLEOTIDE SEQUENCE</scope>
    <source>
        <strain evidence="2">ECLA1</strain>
    </source>
</reference>
<protein>
    <submittedName>
        <fullName evidence="2">Uncharacterized protein</fullName>
    </submittedName>
</protein>
<dbReference type="Proteomes" id="UP001283361">
    <property type="component" value="Unassembled WGS sequence"/>
</dbReference>
<proteinExistence type="predicted"/>
<sequence length="149" mass="16725">MFTPQDAMSVLHTTKVVAPQFRNQFHGNGKNGSAKGRYSKLPQIEPAEDFLDSLRAPPTAGLRSQTPSPVLHFELRKAFPDRRDVEEDEYHNHYTSSGESSEEELFDRRLLPNGRSSGVMLIASPLAAISWSVIETARIKEWVMLNDGN</sequence>
<feature type="region of interest" description="Disordered" evidence="1">
    <location>
        <begin position="84"/>
        <end position="105"/>
    </location>
</feature>
<evidence type="ECO:0000313" key="2">
    <source>
        <dbReference type="EMBL" id="KAK3785535.1"/>
    </source>
</evidence>
<accession>A0AAE1DX25</accession>
<gene>
    <name evidence="2" type="ORF">RRG08_048669</name>
</gene>
<evidence type="ECO:0000313" key="3">
    <source>
        <dbReference type="Proteomes" id="UP001283361"/>
    </source>
</evidence>
<dbReference type="AlphaFoldDB" id="A0AAE1DX25"/>
<organism evidence="2 3">
    <name type="scientific">Elysia crispata</name>
    <name type="common">lettuce slug</name>
    <dbReference type="NCBI Taxonomy" id="231223"/>
    <lineage>
        <taxon>Eukaryota</taxon>
        <taxon>Metazoa</taxon>
        <taxon>Spiralia</taxon>
        <taxon>Lophotrochozoa</taxon>
        <taxon>Mollusca</taxon>
        <taxon>Gastropoda</taxon>
        <taxon>Heterobranchia</taxon>
        <taxon>Euthyneura</taxon>
        <taxon>Panpulmonata</taxon>
        <taxon>Sacoglossa</taxon>
        <taxon>Placobranchoidea</taxon>
        <taxon>Plakobranchidae</taxon>
        <taxon>Elysia</taxon>
    </lineage>
</organism>
<evidence type="ECO:0000256" key="1">
    <source>
        <dbReference type="SAM" id="MobiDB-lite"/>
    </source>
</evidence>
<name>A0AAE1DX25_9GAST</name>
<dbReference type="EMBL" id="JAWDGP010002127">
    <property type="protein sequence ID" value="KAK3785535.1"/>
    <property type="molecule type" value="Genomic_DNA"/>
</dbReference>
<keyword evidence="3" id="KW-1185">Reference proteome</keyword>